<gene>
    <name evidence="2" type="ORF">EPA93_19985</name>
</gene>
<dbReference type="SUPFAM" id="SSF46955">
    <property type="entry name" value="Putative DNA-binding domain"/>
    <property type="match status" value="1"/>
</dbReference>
<dbReference type="SUPFAM" id="SSF54909">
    <property type="entry name" value="Dimeric alpha+beta barrel"/>
    <property type="match status" value="1"/>
</dbReference>
<dbReference type="RefSeq" id="WP_129889206.1">
    <property type="nucleotide sequence ID" value="NZ_CP035758.1"/>
</dbReference>
<dbReference type="InterPro" id="IPR011008">
    <property type="entry name" value="Dimeric_a/b-barrel"/>
</dbReference>
<evidence type="ECO:0000313" key="3">
    <source>
        <dbReference type="Proteomes" id="UP000290365"/>
    </source>
</evidence>
<reference evidence="2 3" key="1">
    <citation type="submission" date="2019-01" db="EMBL/GenBank/DDBJ databases">
        <title>Ktedonosporobacter rubrisoli SCAWS-G2.</title>
        <authorList>
            <person name="Huang Y."/>
            <person name="Yan B."/>
        </authorList>
    </citation>
    <scope>NUCLEOTIDE SEQUENCE [LARGE SCALE GENOMIC DNA]</scope>
    <source>
        <strain evidence="2 3">SCAWS-G2</strain>
    </source>
</reference>
<protein>
    <submittedName>
        <fullName evidence="2">Helix-turn-helix domain-containing protein</fullName>
    </submittedName>
</protein>
<name>A0A4P6JS55_KTERU</name>
<evidence type="ECO:0000313" key="2">
    <source>
        <dbReference type="EMBL" id="QBD78153.1"/>
    </source>
</evidence>
<dbReference type="AlphaFoldDB" id="A0A4P6JS55"/>
<sequence>MEDDTQQPIILPEVEEYVSIKDAAKMLGVSNTSVQKYVSEGRIKAKRVANVIMIPVEEVKRFRPNATGRPRTMLPPWRIAPRDNILFRTTIVVQLRSGKQAEFKQRLEEIRRKKEHSFPGTVARYIVKSRKQPEHIKISLIWRSTVAPDEAARQQALEAFKARLADVLDWETASYDEGNVMMHA</sequence>
<dbReference type="InterPro" id="IPR041657">
    <property type="entry name" value="HTH_17"/>
</dbReference>
<dbReference type="Gene3D" id="3.30.70.100">
    <property type="match status" value="1"/>
</dbReference>
<dbReference type="EMBL" id="CP035758">
    <property type="protein sequence ID" value="QBD78153.1"/>
    <property type="molecule type" value="Genomic_DNA"/>
</dbReference>
<dbReference type="Proteomes" id="UP000290365">
    <property type="component" value="Chromosome"/>
</dbReference>
<evidence type="ECO:0000259" key="1">
    <source>
        <dbReference type="Pfam" id="PF12728"/>
    </source>
</evidence>
<dbReference type="InterPro" id="IPR009061">
    <property type="entry name" value="DNA-bd_dom_put_sf"/>
</dbReference>
<accession>A0A4P6JS55</accession>
<organism evidence="2 3">
    <name type="scientific">Ktedonosporobacter rubrisoli</name>
    <dbReference type="NCBI Taxonomy" id="2509675"/>
    <lineage>
        <taxon>Bacteria</taxon>
        <taxon>Bacillati</taxon>
        <taxon>Chloroflexota</taxon>
        <taxon>Ktedonobacteria</taxon>
        <taxon>Ktedonobacterales</taxon>
        <taxon>Ktedonosporobacteraceae</taxon>
        <taxon>Ktedonosporobacter</taxon>
    </lineage>
</organism>
<proteinExistence type="predicted"/>
<dbReference type="KEGG" id="kbs:EPA93_19985"/>
<feature type="domain" description="Helix-turn-helix" evidence="1">
    <location>
        <begin position="17"/>
        <end position="62"/>
    </location>
</feature>
<keyword evidence="3" id="KW-1185">Reference proteome</keyword>
<dbReference type="Pfam" id="PF12728">
    <property type="entry name" value="HTH_17"/>
    <property type="match status" value="1"/>
</dbReference>